<dbReference type="RefSeq" id="YP_005087090.1">
    <property type="nucleotide sequence ID" value="NC_016652.1"/>
</dbReference>
<organism evidence="1 2">
    <name type="scientific">Rhodococcus phage REQ2</name>
    <dbReference type="NCBI Taxonomy" id="1109713"/>
    <lineage>
        <taxon>Viruses</taxon>
        <taxon>Duplodnaviria</taxon>
        <taxon>Heunggongvirae</taxon>
        <taxon>Uroviricota</taxon>
        <taxon>Caudoviricetes</taxon>
        <taxon>Caudoviricetes incertae sedis</taxon>
        <taxon>Melbournevirus</taxon>
        <taxon>Melbournevirus REQ2</taxon>
    </lineage>
</organism>
<reference evidence="1 2" key="1">
    <citation type="submission" date="2011-06" db="EMBL/GenBank/DDBJ databases">
        <title>Two lysogenic phages can combine to generate a single lytic phage.</title>
        <authorList>
            <person name="Petrovski S."/>
        </authorList>
    </citation>
    <scope>NUCLEOTIDE SEQUENCE [LARGE SCALE GENOMIC DNA]</scope>
</reference>
<evidence type="ECO:0000313" key="2">
    <source>
        <dbReference type="Proteomes" id="UP000005427"/>
    </source>
</evidence>
<keyword evidence="2" id="KW-1185">Reference proteome</keyword>
<dbReference type="GeneID" id="11541292"/>
<name>G9FGY9_9CAUD</name>
<proteinExistence type="predicted"/>
<accession>G9FGY9</accession>
<sequence>MERVDRDHLLLFIEASDSFSATCLIDTHRALKLAADIITRATT</sequence>
<dbReference type="EMBL" id="JN116823">
    <property type="protein sequence ID" value="AEV51900.1"/>
    <property type="molecule type" value="Genomic_DNA"/>
</dbReference>
<dbReference type="Proteomes" id="UP000005427">
    <property type="component" value="Segment"/>
</dbReference>
<evidence type="ECO:0000313" key="1">
    <source>
        <dbReference type="EMBL" id="AEV51900.1"/>
    </source>
</evidence>
<dbReference type="KEGG" id="vg:11541292"/>
<protein>
    <submittedName>
        <fullName evidence="1">Uncharacterized protein</fullName>
    </submittedName>
</protein>